<feature type="chain" id="PRO_5005224115" description="GOLD domain-containing protein" evidence="9">
    <location>
        <begin position="23"/>
        <end position="223"/>
    </location>
</feature>
<sequence>MLEVIRACWALTFLSFFVAVSGTGGGFHTWTLVVEPKSEDCVYEHYEAGHDFEMKYEVNRGGLLDVRVVINGPQNTLYDKMEFFNRADAANNDKLGLVKIKIPVSGVHSICIDNIMSRYTPKTYTLSIKGESNIKSTLENAKLEHLGPVVDSVIKVSEDMDGIVRQQHALRVREQIHRDTQENTNYRVQLLAIIEALSFVSLNVLQIYFIRSWFADAGTRRRV</sequence>
<evidence type="ECO:0000313" key="11">
    <source>
        <dbReference type="EMBL" id="CRZ09039.1"/>
    </source>
</evidence>
<evidence type="ECO:0000256" key="9">
    <source>
        <dbReference type="SAM" id="SignalP"/>
    </source>
</evidence>
<accession>A0A0H5RJZ0</accession>
<keyword evidence="4 9" id="KW-0732">Signal</keyword>
<dbReference type="InterPro" id="IPR015720">
    <property type="entry name" value="Emp24-like"/>
</dbReference>
<dbReference type="SMART" id="SM01190">
    <property type="entry name" value="EMP24_GP25L"/>
    <property type="match status" value="1"/>
</dbReference>
<evidence type="ECO:0000256" key="3">
    <source>
        <dbReference type="ARBA" id="ARBA00022692"/>
    </source>
</evidence>
<protein>
    <recommendedName>
        <fullName evidence="10">GOLD domain-containing protein</fullName>
    </recommendedName>
</protein>
<keyword evidence="3 7" id="KW-0812">Transmembrane</keyword>
<dbReference type="AlphaFoldDB" id="A0A0H5RJZ0"/>
<dbReference type="InterPro" id="IPR009038">
    <property type="entry name" value="GOLD_dom"/>
</dbReference>
<evidence type="ECO:0000256" key="5">
    <source>
        <dbReference type="ARBA" id="ARBA00022989"/>
    </source>
</evidence>
<dbReference type="GO" id="GO:0016020">
    <property type="term" value="C:membrane"/>
    <property type="evidence" value="ECO:0007669"/>
    <property type="project" value="UniProtKB-SubCell"/>
</dbReference>
<dbReference type="EMBL" id="HACM01008597">
    <property type="protein sequence ID" value="CRZ09039.1"/>
    <property type="molecule type" value="Transcribed_RNA"/>
</dbReference>
<evidence type="ECO:0000256" key="8">
    <source>
        <dbReference type="SAM" id="Phobius"/>
    </source>
</evidence>
<evidence type="ECO:0000256" key="1">
    <source>
        <dbReference type="ARBA" id="ARBA00004479"/>
    </source>
</evidence>
<evidence type="ECO:0000256" key="2">
    <source>
        <dbReference type="ARBA" id="ARBA00007104"/>
    </source>
</evidence>
<feature type="transmembrane region" description="Helical" evidence="8">
    <location>
        <begin position="190"/>
        <end position="214"/>
    </location>
</feature>
<proteinExistence type="inferred from homology"/>
<feature type="domain" description="GOLD" evidence="10">
    <location>
        <begin position="39"/>
        <end position="130"/>
    </location>
</feature>
<evidence type="ECO:0000256" key="7">
    <source>
        <dbReference type="RuleBase" id="RU003827"/>
    </source>
</evidence>
<feature type="signal peptide" evidence="9">
    <location>
        <begin position="1"/>
        <end position="22"/>
    </location>
</feature>
<evidence type="ECO:0000256" key="4">
    <source>
        <dbReference type="ARBA" id="ARBA00022729"/>
    </source>
</evidence>
<evidence type="ECO:0000259" key="10">
    <source>
        <dbReference type="PROSITE" id="PS50866"/>
    </source>
</evidence>
<evidence type="ECO:0000256" key="6">
    <source>
        <dbReference type="ARBA" id="ARBA00023136"/>
    </source>
</evidence>
<organism evidence="11">
    <name type="scientific">Spongospora subterranea</name>
    <dbReference type="NCBI Taxonomy" id="70186"/>
    <lineage>
        <taxon>Eukaryota</taxon>
        <taxon>Sar</taxon>
        <taxon>Rhizaria</taxon>
        <taxon>Endomyxa</taxon>
        <taxon>Phytomyxea</taxon>
        <taxon>Plasmodiophorida</taxon>
        <taxon>Plasmodiophoridae</taxon>
        <taxon>Spongospora</taxon>
    </lineage>
</organism>
<comment type="similarity">
    <text evidence="2 7">Belongs to the EMP24/GP25L family.</text>
</comment>
<keyword evidence="5 8" id="KW-1133">Transmembrane helix</keyword>
<dbReference type="PROSITE" id="PS50866">
    <property type="entry name" value="GOLD"/>
    <property type="match status" value="1"/>
</dbReference>
<dbReference type="Pfam" id="PF01105">
    <property type="entry name" value="EMP24_GP25L"/>
    <property type="match status" value="1"/>
</dbReference>
<reference evidence="11" key="1">
    <citation type="submission" date="2015-04" db="EMBL/GenBank/DDBJ databases">
        <title>The genome sequence of the plant pathogenic Rhizarian Plasmodiophora brassicae reveals insights in its biotrophic life cycle and the origin of chitin synthesis.</title>
        <authorList>
            <person name="Schwelm A."/>
            <person name="Fogelqvist J."/>
            <person name="Knaust A."/>
            <person name="Julke S."/>
            <person name="Lilja T."/>
            <person name="Dhandapani V."/>
            <person name="Bonilla-Rosso G."/>
            <person name="Karlsson M."/>
            <person name="Shevchenko A."/>
            <person name="Choi S.R."/>
            <person name="Kim H.G."/>
            <person name="Park J.Y."/>
            <person name="Lim Y.P."/>
            <person name="Ludwig-Muller J."/>
            <person name="Dixelius C."/>
        </authorList>
    </citation>
    <scope>NUCLEOTIDE SEQUENCE</scope>
    <source>
        <tissue evidence="11">Potato root galls</tissue>
    </source>
</reference>
<name>A0A0H5RJZ0_9EUKA</name>
<keyword evidence="6 8" id="KW-0472">Membrane</keyword>
<dbReference type="PANTHER" id="PTHR22811">
    <property type="entry name" value="TRANSMEMBRANE EMP24 DOMAIN-CONTAINING PROTEIN"/>
    <property type="match status" value="1"/>
</dbReference>
<comment type="subcellular location">
    <subcellularLocation>
        <location evidence="1 7">Membrane</location>
        <topology evidence="1 7">Single-pass type I membrane protein</topology>
    </subcellularLocation>
</comment>